<dbReference type="AlphaFoldDB" id="A0A6L8LGT8"/>
<dbReference type="EMBL" id="WWEN01000003">
    <property type="protein sequence ID" value="MYM55331.1"/>
    <property type="molecule type" value="Genomic_DNA"/>
</dbReference>
<reference evidence="1 2" key="1">
    <citation type="submission" date="2020-01" db="EMBL/GenBank/DDBJ databases">
        <authorList>
            <person name="Chen S."/>
        </authorList>
    </citation>
    <scope>NUCLEOTIDE SEQUENCE [LARGE SCALE GENOMIC DNA]</scope>
    <source>
        <strain evidence="1 2">GS-10</strain>
    </source>
</reference>
<dbReference type="Proteomes" id="UP000479043">
    <property type="component" value="Unassembled WGS sequence"/>
</dbReference>
<name>A0A6L8LGT8_9RHOB</name>
<comment type="caution">
    <text evidence="1">The sequence shown here is derived from an EMBL/GenBank/DDBJ whole genome shotgun (WGS) entry which is preliminary data.</text>
</comment>
<keyword evidence="2" id="KW-1185">Reference proteome</keyword>
<dbReference type="RefSeq" id="WP_160973029.1">
    <property type="nucleotide sequence ID" value="NZ_WWEN01000003.1"/>
</dbReference>
<sequence>MTTDILALVASYFLCSAAAERQMLSEDQSAQCSAILSELKQSFAELQQDGADRQNHAMIVGQGDDGYHSWLAENPQLAARLRAEARTQLAMFSF</sequence>
<accession>A0A6L8LGT8</accession>
<gene>
    <name evidence="1" type="ORF">GR167_08445</name>
</gene>
<evidence type="ECO:0000313" key="1">
    <source>
        <dbReference type="EMBL" id="MYM55331.1"/>
    </source>
</evidence>
<evidence type="ECO:0000313" key="2">
    <source>
        <dbReference type="Proteomes" id="UP000479043"/>
    </source>
</evidence>
<protein>
    <submittedName>
        <fullName evidence="1">Uncharacterized protein</fullName>
    </submittedName>
</protein>
<organism evidence="1 2">
    <name type="scientific">Thalassovita mangrovi</name>
    <dbReference type="NCBI Taxonomy" id="2692236"/>
    <lineage>
        <taxon>Bacteria</taxon>
        <taxon>Pseudomonadati</taxon>
        <taxon>Pseudomonadota</taxon>
        <taxon>Alphaproteobacteria</taxon>
        <taxon>Rhodobacterales</taxon>
        <taxon>Roseobacteraceae</taxon>
        <taxon>Thalassovita</taxon>
    </lineage>
</organism>
<proteinExistence type="predicted"/>